<feature type="domain" description="Cyclin C-terminal" evidence="7">
    <location>
        <begin position="338"/>
        <end position="455"/>
    </location>
</feature>
<evidence type="ECO:0000256" key="1">
    <source>
        <dbReference type="ARBA" id="ARBA00022618"/>
    </source>
</evidence>
<dbReference type="InterPro" id="IPR013763">
    <property type="entry name" value="Cyclin-like_dom"/>
</dbReference>
<sequence length="463" mass="53474">MATFRIHEDQENCGIPELRQKQANMAPVQQKRAVLGALENQQTRRNPLKEKQPLADPKTQAGCENVSLKQVLHKPPPPVVPVAQFEAFKVYEDSKENDVPPNQNHKSVDTNGVAESDLALVKKEWFAQEAKAKVERDVNRKLQQQECKNRLQVLASKKVSESQGEVIPSTLDREIPMSVEKPIEDECMKLVIKSKSNKDLFFENEEYRSDIYLYLREHELHNRPKPGYMRKQPDITYNMRTILVDWLVEVAQEYKLQTETLYLAINYIDRFLSYMSVVRGKLQLVGTAAMYIAAKYEEIYPPDVDEFVYITDDTYTKKQVLRMEHLILKVLSFDLSVPTPLTFITAICIASRMPEKIMFLAMYLSELSMLEADPYLETLPSVLAAAAIAVARYTFKLEPWSADLKRKTGYDAKDLKKTMEFLYILFCKAPSQAHQAIQEKYNSNKYLHVSQLHPRNEDIKLNE</sequence>
<evidence type="ECO:0000259" key="7">
    <source>
        <dbReference type="SMART" id="SM01332"/>
    </source>
</evidence>
<dbReference type="InterPro" id="IPR006671">
    <property type="entry name" value="Cyclin_N"/>
</dbReference>
<dbReference type="InterPro" id="IPR004367">
    <property type="entry name" value="Cyclin_C-dom"/>
</dbReference>
<dbReference type="GO" id="GO:0005634">
    <property type="term" value="C:nucleus"/>
    <property type="evidence" value="ECO:0007669"/>
    <property type="project" value="UniProtKB-ARBA"/>
</dbReference>
<name>A0A8K0CZL6_IGNLU</name>
<dbReference type="SUPFAM" id="SSF47954">
    <property type="entry name" value="Cyclin-like"/>
    <property type="match status" value="2"/>
</dbReference>
<keyword evidence="2 4" id="KW-0195">Cyclin</keyword>
<keyword evidence="1" id="KW-0132">Cell division</keyword>
<dbReference type="OrthoDB" id="5590282at2759"/>
<keyword evidence="3" id="KW-0131">Cell cycle</keyword>
<comment type="caution">
    <text evidence="8">The sequence shown here is derived from an EMBL/GenBank/DDBJ whole genome shotgun (WGS) entry which is preliminary data.</text>
</comment>
<evidence type="ECO:0000313" key="9">
    <source>
        <dbReference type="Proteomes" id="UP000801492"/>
    </source>
</evidence>
<feature type="region of interest" description="Disordered" evidence="5">
    <location>
        <begin position="37"/>
        <end position="59"/>
    </location>
</feature>
<dbReference type="SMART" id="SM00385">
    <property type="entry name" value="CYCLIN"/>
    <property type="match status" value="2"/>
</dbReference>
<evidence type="ECO:0000256" key="3">
    <source>
        <dbReference type="ARBA" id="ARBA00023306"/>
    </source>
</evidence>
<dbReference type="EMBL" id="VTPC01007205">
    <property type="protein sequence ID" value="KAF2894242.1"/>
    <property type="molecule type" value="Genomic_DNA"/>
</dbReference>
<dbReference type="GO" id="GO:0051301">
    <property type="term" value="P:cell division"/>
    <property type="evidence" value="ECO:0007669"/>
    <property type="project" value="UniProtKB-KW"/>
</dbReference>
<feature type="domain" description="Cyclin-like" evidence="6">
    <location>
        <begin position="245"/>
        <end position="329"/>
    </location>
</feature>
<dbReference type="InterPro" id="IPR048258">
    <property type="entry name" value="Cyclins_cyclin-box"/>
</dbReference>
<dbReference type="Pfam" id="PF02984">
    <property type="entry name" value="Cyclin_C"/>
    <property type="match status" value="1"/>
</dbReference>
<feature type="domain" description="Cyclin-like" evidence="6">
    <location>
        <begin position="342"/>
        <end position="424"/>
    </location>
</feature>
<keyword evidence="9" id="KW-1185">Reference proteome</keyword>
<organism evidence="8 9">
    <name type="scientific">Ignelater luminosus</name>
    <name type="common">Cucubano</name>
    <name type="synonym">Pyrophorus luminosus</name>
    <dbReference type="NCBI Taxonomy" id="2038154"/>
    <lineage>
        <taxon>Eukaryota</taxon>
        <taxon>Metazoa</taxon>
        <taxon>Ecdysozoa</taxon>
        <taxon>Arthropoda</taxon>
        <taxon>Hexapoda</taxon>
        <taxon>Insecta</taxon>
        <taxon>Pterygota</taxon>
        <taxon>Neoptera</taxon>
        <taxon>Endopterygota</taxon>
        <taxon>Coleoptera</taxon>
        <taxon>Polyphaga</taxon>
        <taxon>Elateriformia</taxon>
        <taxon>Elateroidea</taxon>
        <taxon>Elateridae</taxon>
        <taxon>Agrypninae</taxon>
        <taxon>Pyrophorini</taxon>
        <taxon>Ignelater</taxon>
    </lineage>
</organism>
<evidence type="ECO:0000259" key="6">
    <source>
        <dbReference type="SMART" id="SM00385"/>
    </source>
</evidence>
<dbReference type="InterPro" id="IPR046965">
    <property type="entry name" value="Cyclin_A/B-like"/>
</dbReference>
<evidence type="ECO:0008006" key="10">
    <source>
        <dbReference type="Google" id="ProtNLM"/>
    </source>
</evidence>
<dbReference type="CDD" id="cd20504">
    <property type="entry name" value="CYCLIN_CCNA_rpt1"/>
    <property type="match status" value="1"/>
</dbReference>
<dbReference type="SMART" id="SM01332">
    <property type="entry name" value="Cyclin_C"/>
    <property type="match status" value="1"/>
</dbReference>
<dbReference type="PROSITE" id="PS00292">
    <property type="entry name" value="CYCLINS"/>
    <property type="match status" value="1"/>
</dbReference>
<proteinExistence type="inferred from homology"/>
<dbReference type="FunFam" id="1.10.472.10:FF:000001">
    <property type="entry name" value="G2/mitotic-specific cyclin"/>
    <property type="match status" value="1"/>
</dbReference>
<dbReference type="Proteomes" id="UP000801492">
    <property type="component" value="Unassembled WGS sequence"/>
</dbReference>
<dbReference type="InterPro" id="IPR039361">
    <property type="entry name" value="Cyclin"/>
</dbReference>
<evidence type="ECO:0000256" key="2">
    <source>
        <dbReference type="ARBA" id="ARBA00023127"/>
    </source>
</evidence>
<gene>
    <name evidence="8" type="ORF">ILUMI_11935</name>
</gene>
<reference evidence="8" key="1">
    <citation type="submission" date="2019-08" db="EMBL/GenBank/DDBJ databases">
        <title>The genome of the North American firefly Photinus pyralis.</title>
        <authorList>
            <consortium name="Photinus pyralis genome working group"/>
            <person name="Fallon T.R."/>
            <person name="Sander Lower S.E."/>
            <person name="Weng J.-K."/>
        </authorList>
    </citation>
    <scope>NUCLEOTIDE SEQUENCE</scope>
    <source>
        <strain evidence="8">TRF0915ILg1</strain>
        <tissue evidence="8">Whole body</tissue>
    </source>
</reference>
<comment type="similarity">
    <text evidence="4">Belongs to the cyclin family.</text>
</comment>
<accession>A0A8K0CZL6</accession>
<dbReference type="InterPro" id="IPR036915">
    <property type="entry name" value="Cyclin-like_sf"/>
</dbReference>
<dbReference type="PANTHER" id="PTHR10177">
    <property type="entry name" value="CYCLINS"/>
    <property type="match status" value="1"/>
</dbReference>
<evidence type="ECO:0000256" key="5">
    <source>
        <dbReference type="SAM" id="MobiDB-lite"/>
    </source>
</evidence>
<dbReference type="GO" id="GO:0016538">
    <property type="term" value="F:cyclin-dependent protein serine/threonine kinase regulator activity"/>
    <property type="evidence" value="ECO:0007669"/>
    <property type="project" value="InterPro"/>
</dbReference>
<protein>
    <recommendedName>
        <fullName evidence="10">Cyclin A</fullName>
    </recommendedName>
</protein>
<dbReference type="Pfam" id="PF00134">
    <property type="entry name" value="Cyclin_N"/>
    <property type="match status" value="1"/>
</dbReference>
<dbReference type="Gene3D" id="1.10.472.10">
    <property type="entry name" value="Cyclin-like"/>
    <property type="match status" value="2"/>
</dbReference>
<dbReference type="GO" id="GO:0044772">
    <property type="term" value="P:mitotic cell cycle phase transition"/>
    <property type="evidence" value="ECO:0007669"/>
    <property type="project" value="InterPro"/>
</dbReference>
<dbReference type="AlphaFoldDB" id="A0A8K0CZL6"/>
<dbReference type="PIRSF" id="PIRSF001771">
    <property type="entry name" value="Cyclin_A_B_D_E"/>
    <property type="match status" value="1"/>
</dbReference>
<evidence type="ECO:0000313" key="8">
    <source>
        <dbReference type="EMBL" id="KAF2894242.1"/>
    </source>
</evidence>
<evidence type="ECO:0000256" key="4">
    <source>
        <dbReference type="RuleBase" id="RU000383"/>
    </source>
</evidence>